<protein>
    <recommendedName>
        <fullName evidence="7 18">Cytochrome b-c1 complex subunit 8</fullName>
    </recommendedName>
    <alternativeName>
        <fullName evidence="18">Complex III subunit 8</fullName>
    </alternativeName>
</protein>
<evidence type="ECO:0000256" key="7">
    <source>
        <dbReference type="ARBA" id="ARBA00016324"/>
    </source>
</evidence>
<comment type="function">
    <text evidence="1">Accessory subunit of the mitochondrial membrane respiratory chain NADH dehydrogenase (Complex I), that is believed not to be involved in catalysis. Complex I functions in the transfer of electrons from NADH to the respiratory chain. The immediate electron acceptor for the enzyme is believed to be ubiquinone.</text>
</comment>
<keyword evidence="15 18" id="KW-0496">Mitochondrion</keyword>
<keyword evidence="8 18" id="KW-0813">Transport</keyword>
<dbReference type="Proteomes" id="UP000887574">
    <property type="component" value="Unplaced"/>
</dbReference>
<keyword evidence="12 18" id="KW-0249">Electron transport</keyword>
<dbReference type="InterPro" id="IPR036642">
    <property type="entry name" value="Cyt_bc1_su8_sf"/>
</dbReference>
<dbReference type="InterPro" id="IPR004205">
    <property type="entry name" value="Cyt_bc1_su8"/>
</dbReference>
<keyword evidence="16" id="KW-0472">Membrane</keyword>
<comment type="similarity">
    <text evidence="4">Belongs to the complex I NDUFA7 subunit family.</text>
</comment>
<dbReference type="AlphaFoldDB" id="A0A915DE00"/>
<reference evidence="21" key="1">
    <citation type="submission" date="2022-11" db="UniProtKB">
        <authorList>
            <consortium name="WormBaseParasite"/>
        </authorList>
    </citation>
    <scope>IDENTIFICATION</scope>
</reference>
<evidence type="ECO:0000256" key="10">
    <source>
        <dbReference type="ARBA" id="ARBA00022692"/>
    </source>
</evidence>
<evidence type="ECO:0000256" key="12">
    <source>
        <dbReference type="ARBA" id="ARBA00022982"/>
    </source>
</evidence>
<evidence type="ECO:0000256" key="15">
    <source>
        <dbReference type="ARBA" id="ARBA00023128"/>
    </source>
</evidence>
<evidence type="ECO:0000313" key="20">
    <source>
        <dbReference type="Proteomes" id="UP000887574"/>
    </source>
</evidence>
<evidence type="ECO:0000313" key="21">
    <source>
        <dbReference type="WBParaSite" id="jg18601"/>
    </source>
</evidence>
<dbReference type="PANTHER" id="PTHR12485:SF1">
    <property type="entry name" value="NADH DEHYDROGENASE [UBIQUINONE] 1 ALPHA SUBCOMPLEX SUBUNIT 7"/>
    <property type="match status" value="1"/>
</dbReference>
<evidence type="ECO:0000256" key="1">
    <source>
        <dbReference type="ARBA" id="ARBA00003195"/>
    </source>
</evidence>
<feature type="region of interest" description="Disordered" evidence="19">
    <location>
        <begin position="111"/>
        <end position="144"/>
    </location>
</feature>
<keyword evidence="9 18" id="KW-0679">Respiratory chain</keyword>
<evidence type="ECO:0000256" key="5">
    <source>
        <dbReference type="ARBA" id="ARBA00007668"/>
    </source>
</evidence>
<comment type="subunit">
    <text evidence="6">Complex I is composed of 45 different subunits.</text>
</comment>
<sequence length="277" mass="31526">MPARKMASAAIVNREKTPLIAWIRNRLSGYYRDTTRPHPPGFLAPTKEPIYHNHARYPHTQSARSPDPPVVPGGIHHLLADNYYCERDGRRTVKPPQPIDAGKEVRLEIAAPPGSNSQHRSESRQTSPGILKGPEENFGLPEAPTPGLGYSWSRNLQEEMHTQKVAKSYAMLEKLIVQCINRKQKKMRVSAVAQSGKFFGHLNKVYGEYRFALSPKEQKPFKGFFENSIVKVINSYVIQNWYNYLPPATIAYLGYRWGLAENARLSRKDPKEFENDV</sequence>
<keyword evidence="11 18" id="KW-0999">Mitochondrion inner membrane</keyword>
<evidence type="ECO:0000256" key="18">
    <source>
        <dbReference type="RuleBase" id="RU368118"/>
    </source>
</evidence>
<keyword evidence="20" id="KW-1185">Reference proteome</keyword>
<organism evidence="20 21">
    <name type="scientific">Ditylenchus dipsaci</name>
    <dbReference type="NCBI Taxonomy" id="166011"/>
    <lineage>
        <taxon>Eukaryota</taxon>
        <taxon>Metazoa</taxon>
        <taxon>Ecdysozoa</taxon>
        <taxon>Nematoda</taxon>
        <taxon>Chromadorea</taxon>
        <taxon>Rhabditida</taxon>
        <taxon>Tylenchina</taxon>
        <taxon>Tylenchomorpha</taxon>
        <taxon>Sphaerularioidea</taxon>
        <taxon>Anguinidae</taxon>
        <taxon>Anguininae</taxon>
        <taxon>Ditylenchus</taxon>
    </lineage>
</organism>
<evidence type="ECO:0000256" key="3">
    <source>
        <dbReference type="ARBA" id="ARBA00004443"/>
    </source>
</evidence>
<dbReference type="WBParaSite" id="jg18601">
    <property type="protein sequence ID" value="jg18601"/>
    <property type="gene ID" value="jg18601"/>
</dbReference>
<dbReference type="SUPFAM" id="SSF81508">
    <property type="entry name" value="Ubiquinone-binding protein QP-C of cytochrome bc1 complex (Ubiquinol-cytochrome c reductase)"/>
    <property type="match status" value="1"/>
</dbReference>
<dbReference type="Pfam" id="PF07347">
    <property type="entry name" value="CI-B14_5a"/>
    <property type="match status" value="1"/>
</dbReference>
<comment type="subunit">
    <text evidence="17 18">Component of the ubiquinol-cytochrome c oxidoreductase (cytochrome b-c1 complex, complex III, CIII), a multisubunit enzyme composed of 11 subunits. The complex is composed of 3 respiratory subunits cytochrome b, cytochrome c1 and Rieske protein UQCRFS1, 2 core protein subunits UQCRC1/QCR1 and UQCRC2/QCR2, and 6 low-molecular weight protein subunits UQCRH/QCR6, UQCRB/QCR7, UQCRQ/QCR8, UQCR10/QCR9, UQCR11/QCR10 and subunit 9, the cleavage product of Rieske protein UQCRFS1. The complex exists as an obligatory dimer and forms supercomplexes (SCs) in the inner mitochondrial membrane with NADH-ubiquinone oxidoreductase (complex I, CI) and cytochrome c oxidase (complex IV, CIV), resulting in different assemblies (supercomplex SCI(1)III(2)IV(1) and megacomplex MCI(2)III(2)IV(2)). Interacts with UQCC6.</text>
</comment>
<dbReference type="InterPro" id="IPR009947">
    <property type="entry name" value="NDUA7"/>
</dbReference>
<evidence type="ECO:0000256" key="9">
    <source>
        <dbReference type="ARBA" id="ARBA00022660"/>
    </source>
</evidence>
<comment type="subcellular location">
    <subcellularLocation>
        <location evidence="3">Mitochondrion inner membrane</location>
        <topology evidence="3">Peripheral membrane protein</topology>
        <orientation evidence="3">Matrix side</orientation>
    </subcellularLocation>
    <subcellularLocation>
        <location evidence="2 18">Mitochondrion inner membrane</location>
        <topology evidence="2 18">Single-pass membrane protein</topology>
    </subcellularLocation>
</comment>
<evidence type="ECO:0000256" key="8">
    <source>
        <dbReference type="ARBA" id="ARBA00022448"/>
    </source>
</evidence>
<evidence type="ECO:0000256" key="11">
    <source>
        <dbReference type="ARBA" id="ARBA00022792"/>
    </source>
</evidence>
<evidence type="ECO:0000256" key="17">
    <source>
        <dbReference type="ARBA" id="ARBA00047105"/>
    </source>
</evidence>
<comment type="function">
    <text evidence="18">Component of the ubiquinol-cytochrome c oxidoreductase, a multisubunit transmembrane complex that is part of the mitochondrial electron transport chain which drives oxidative phosphorylation. The complex plays an important role in the uptake of multiple carbon sources present in different host niches.</text>
</comment>
<keyword evidence="13" id="KW-1133">Transmembrane helix</keyword>
<evidence type="ECO:0000256" key="13">
    <source>
        <dbReference type="ARBA" id="ARBA00022989"/>
    </source>
</evidence>
<evidence type="ECO:0000256" key="19">
    <source>
        <dbReference type="SAM" id="MobiDB-lite"/>
    </source>
</evidence>
<dbReference type="Gene3D" id="1.20.5.210">
    <property type="entry name" value="Cytochrome b-c1 complex subunit 8"/>
    <property type="match status" value="1"/>
</dbReference>
<name>A0A915DE00_9BILA</name>
<dbReference type="GO" id="GO:0006120">
    <property type="term" value="P:mitochondrial electron transport, NADH to ubiquinone"/>
    <property type="evidence" value="ECO:0007669"/>
    <property type="project" value="TreeGrafter"/>
</dbReference>
<evidence type="ECO:0000256" key="14">
    <source>
        <dbReference type="ARBA" id="ARBA00022990"/>
    </source>
</evidence>
<proteinExistence type="inferred from homology"/>
<dbReference type="GO" id="GO:0045275">
    <property type="term" value="C:respiratory chain complex III"/>
    <property type="evidence" value="ECO:0007669"/>
    <property type="project" value="UniProtKB-UniRule"/>
</dbReference>
<evidence type="ECO:0000256" key="6">
    <source>
        <dbReference type="ARBA" id="ARBA00011533"/>
    </source>
</evidence>
<dbReference type="Pfam" id="PF02939">
    <property type="entry name" value="UcrQ"/>
    <property type="match status" value="1"/>
</dbReference>
<comment type="similarity">
    <text evidence="5 18">Belongs to the UQCRQ/QCR8 family.</text>
</comment>
<dbReference type="GO" id="GO:0005743">
    <property type="term" value="C:mitochondrial inner membrane"/>
    <property type="evidence" value="ECO:0007669"/>
    <property type="project" value="UniProtKB-SubCell"/>
</dbReference>
<dbReference type="GO" id="GO:0006122">
    <property type="term" value="P:mitochondrial electron transport, ubiquinol to cytochrome c"/>
    <property type="evidence" value="ECO:0007669"/>
    <property type="project" value="UniProtKB-UniRule"/>
</dbReference>
<dbReference type="PANTHER" id="PTHR12485">
    <property type="entry name" value="NADH-UBIQUINONE OXIDOREDUCTASE SUBUNIT B"/>
    <property type="match status" value="1"/>
</dbReference>
<feature type="compositionally biased region" description="Polar residues" evidence="19">
    <location>
        <begin position="114"/>
        <end position="128"/>
    </location>
</feature>
<evidence type="ECO:0000256" key="2">
    <source>
        <dbReference type="ARBA" id="ARBA00004434"/>
    </source>
</evidence>
<evidence type="ECO:0000256" key="16">
    <source>
        <dbReference type="ARBA" id="ARBA00023136"/>
    </source>
</evidence>
<evidence type="ECO:0000256" key="4">
    <source>
        <dbReference type="ARBA" id="ARBA00005482"/>
    </source>
</evidence>
<accession>A0A915DE00</accession>
<keyword evidence="10" id="KW-0812">Transmembrane</keyword>
<keyword evidence="14" id="KW-0007">Acetylation</keyword>